<evidence type="ECO:0000313" key="2">
    <source>
        <dbReference type="EMBL" id="TCB60720.1"/>
    </source>
</evidence>
<gene>
    <name evidence="2" type="ORF">E0H85_05455</name>
</gene>
<proteinExistence type="predicted"/>
<dbReference type="EMBL" id="SJOA01000004">
    <property type="protein sequence ID" value="TCB60720.1"/>
    <property type="molecule type" value="Genomic_DNA"/>
</dbReference>
<dbReference type="OrthoDB" id="6711964at2"/>
<dbReference type="Proteomes" id="UP000291380">
    <property type="component" value="Unassembled WGS sequence"/>
</dbReference>
<feature type="signal peptide" evidence="1">
    <location>
        <begin position="1"/>
        <end position="21"/>
    </location>
</feature>
<evidence type="ECO:0000256" key="1">
    <source>
        <dbReference type="SAM" id="SignalP"/>
    </source>
</evidence>
<feature type="chain" id="PRO_5020591199" evidence="1">
    <location>
        <begin position="22"/>
        <end position="61"/>
    </location>
</feature>
<keyword evidence="1" id="KW-0732">Signal</keyword>
<organism evidence="2 3">
    <name type="scientific">Acinetobacter terrae</name>
    <dbReference type="NCBI Taxonomy" id="2731247"/>
    <lineage>
        <taxon>Bacteria</taxon>
        <taxon>Pseudomonadati</taxon>
        <taxon>Pseudomonadota</taxon>
        <taxon>Gammaproteobacteria</taxon>
        <taxon>Moraxellales</taxon>
        <taxon>Moraxellaceae</taxon>
        <taxon>Acinetobacter</taxon>
        <taxon>Acinetobacter Taxon 24</taxon>
    </lineage>
</organism>
<protein>
    <submittedName>
        <fullName evidence="2">Uncharacterized protein</fullName>
    </submittedName>
</protein>
<evidence type="ECO:0000313" key="3">
    <source>
        <dbReference type="Proteomes" id="UP000291380"/>
    </source>
</evidence>
<dbReference type="AlphaFoldDB" id="A0A4R0EPC2"/>
<sequence>MNAIKSFLAIAVVAFSANVSAQIVFVPDFPVKKAVTTVKADQKVSALEPVTQDKATCEKVA</sequence>
<reference evidence="2 3" key="1">
    <citation type="submission" date="2019-02" db="EMBL/GenBank/DDBJ databases">
        <title>High diversity of culturable Acinetobacter species in natural soil and water ecosystems.</title>
        <authorList>
            <person name="Radolfova-Krizova L."/>
            <person name="Nemec A."/>
        </authorList>
    </citation>
    <scope>NUCLEOTIDE SEQUENCE [LARGE SCALE GENOMIC DNA]</scope>
    <source>
        <strain evidence="2 3">ANC 4281</strain>
    </source>
</reference>
<dbReference type="RefSeq" id="WP_131270833.1">
    <property type="nucleotide sequence ID" value="NZ_SJOA01000004.1"/>
</dbReference>
<comment type="caution">
    <text evidence="2">The sequence shown here is derived from an EMBL/GenBank/DDBJ whole genome shotgun (WGS) entry which is preliminary data.</text>
</comment>
<name>A0A4R0EPC2_9GAMM</name>
<accession>A0A4R0EPC2</accession>